<dbReference type="RefSeq" id="WP_203895640.1">
    <property type="nucleotide sequence ID" value="NZ_BOOH01000071.1"/>
</dbReference>
<evidence type="ECO:0000313" key="3">
    <source>
        <dbReference type="EMBL" id="GIH81241.1"/>
    </source>
</evidence>
<accession>A0A8J3WAX4</accession>
<keyword evidence="4" id="KW-1185">Reference proteome</keyword>
<comment type="caution">
    <text evidence="3">The sequence shown here is derived from an EMBL/GenBank/DDBJ whole genome shotgun (WGS) entry which is preliminary data.</text>
</comment>
<dbReference type="PROSITE" id="PS51257">
    <property type="entry name" value="PROKAR_LIPOPROTEIN"/>
    <property type="match status" value="1"/>
</dbReference>
<dbReference type="Pfam" id="PF10646">
    <property type="entry name" value="Germane"/>
    <property type="match status" value="1"/>
</dbReference>
<reference evidence="3 4" key="1">
    <citation type="submission" date="2021-01" db="EMBL/GenBank/DDBJ databases">
        <title>Whole genome shotgun sequence of Planobispora longispora NBRC 13918.</title>
        <authorList>
            <person name="Komaki H."/>
            <person name="Tamura T."/>
        </authorList>
    </citation>
    <scope>NUCLEOTIDE SEQUENCE [LARGE SCALE GENOMIC DNA]</scope>
    <source>
        <strain evidence="3 4">NBRC 13918</strain>
    </source>
</reference>
<organism evidence="3 4">
    <name type="scientific">Planobispora longispora</name>
    <dbReference type="NCBI Taxonomy" id="28887"/>
    <lineage>
        <taxon>Bacteria</taxon>
        <taxon>Bacillati</taxon>
        <taxon>Actinomycetota</taxon>
        <taxon>Actinomycetes</taxon>
        <taxon>Streptosporangiales</taxon>
        <taxon>Streptosporangiaceae</taxon>
        <taxon>Planobispora</taxon>
    </lineage>
</organism>
<dbReference type="Proteomes" id="UP000616724">
    <property type="component" value="Unassembled WGS sequence"/>
</dbReference>
<evidence type="ECO:0000313" key="4">
    <source>
        <dbReference type="Proteomes" id="UP000616724"/>
    </source>
</evidence>
<keyword evidence="1" id="KW-0732">Signal</keyword>
<proteinExistence type="predicted"/>
<name>A0A8J3WAX4_9ACTN</name>
<evidence type="ECO:0000256" key="1">
    <source>
        <dbReference type="SAM" id="SignalP"/>
    </source>
</evidence>
<feature type="domain" description="GerMN" evidence="2">
    <location>
        <begin position="71"/>
        <end position="159"/>
    </location>
</feature>
<dbReference type="SMART" id="SM00909">
    <property type="entry name" value="Germane"/>
    <property type="match status" value="1"/>
</dbReference>
<feature type="chain" id="PRO_5039488772" description="GerMN domain-containing protein" evidence="1">
    <location>
        <begin position="21"/>
        <end position="162"/>
    </location>
</feature>
<feature type="signal peptide" evidence="1">
    <location>
        <begin position="1"/>
        <end position="20"/>
    </location>
</feature>
<dbReference type="EMBL" id="BOOH01000071">
    <property type="protein sequence ID" value="GIH81241.1"/>
    <property type="molecule type" value="Genomic_DNA"/>
</dbReference>
<gene>
    <name evidence="3" type="ORF">Plo01_76700</name>
</gene>
<protein>
    <recommendedName>
        <fullName evidence="2">GerMN domain-containing protein</fullName>
    </recommendedName>
</protein>
<sequence length="162" mass="15935">MRTGPALRALAALLVSLAAATGCGVQPSEVITGDGPPSGTVAPAMTITIYLLKDGRLHAVTRPGDRPLSFPTDTLALLAAGPTASEKAHGFTTAVPPGAGPFSVIVKPAGHVTVTPSAPAGELSALAVGQIVCTAAATAPESLARVTIVGAGQEVDPRDCPG</sequence>
<dbReference type="AlphaFoldDB" id="A0A8J3WAX4"/>
<evidence type="ECO:0000259" key="2">
    <source>
        <dbReference type="SMART" id="SM00909"/>
    </source>
</evidence>
<dbReference type="InterPro" id="IPR019606">
    <property type="entry name" value="GerMN"/>
</dbReference>